<dbReference type="InParanoid" id="A0CC47"/>
<dbReference type="Proteomes" id="UP000000600">
    <property type="component" value="Unassembled WGS sequence"/>
</dbReference>
<dbReference type="SUPFAM" id="SSF56112">
    <property type="entry name" value="Protein kinase-like (PK-like)"/>
    <property type="match status" value="1"/>
</dbReference>
<dbReference type="eggNOG" id="KOG0032">
    <property type="taxonomic scope" value="Eukaryota"/>
</dbReference>
<dbReference type="KEGG" id="ptm:GSPATT00037148001"/>
<evidence type="ECO:0000313" key="3">
    <source>
        <dbReference type="Proteomes" id="UP000000600"/>
    </source>
</evidence>
<dbReference type="OMA" id="CIEWDYA"/>
<dbReference type="HOGENOM" id="CLU_000288_177_2_1"/>
<keyword evidence="3" id="KW-1185">Reference proteome</keyword>
<dbReference type="STRING" id="5888.A0CC47"/>
<dbReference type="PANTHER" id="PTHR44167">
    <property type="entry name" value="OVARIAN-SPECIFIC SERINE/THREONINE-PROTEIN KINASE LOK-RELATED"/>
    <property type="match status" value="1"/>
</dbReference>
<dbReference type="Pfam" id="PF00069">
    <property type="entry name" value="Pkinase"/>
    <property type="match status" value="1"/>
</dbReference>
<sequence length="357" mass="41335">MLLPTFQSSFFQIYTTSTTVNVAVFLDKLVIEGFKGRKQKVLEFVQTSYCIEWDYAISQNNQLMGFTLCLDGQRRYQFEGEVLNVTGLRSVLKGKIGFFNWEKEFSFQKWIKKTEHCEIFQVLRGENLKVIKVLQDNQTNLELSVNHILNQKPHVNLLHCDEFYRDEQQIYLVMDYHSLSLEDLQKEYSNKMIPLNIIRIILQQLLEGLNHLHSNQIIHKDLKYGNVLLTPNQTVKIFDFGLSQIGQNTNIRSGTGGYLAPEVFQNQPITSKSDIFSLGVIFHKMLTGKGIFKNLEENMAGQMRISSQLKDKNAKDLLLAMLNQDPELRFTAEDCLAHPFFIGEYDKPSQKYDIIIS</sequence>
<dbReference type="GO" id="GO:0005524">
    <property type="term" value="F:ATP binding"/>
    <property type="evidence" value="ECO:0007669"/>
    <property type="project" value="InterPro"/>
</dbReference>
<evidence type="ECO:0000313" key="2">
    <source>
        <dbReference type="EMBL" id="CAK68364.1"/>
    </source>
</evidence>
<dbReference type="GeneID" id="5021546"/>
<dbReference type="InterPro" id="IPR011009">
    <property type="entry name" value="Kinase-like_dom_sf"/>
</dbReference>
<dbReference type="CDD" id="cd14014">
    <property type="entry name" value="STKc_PknB_like"/>
    <property type="match status" value="1"/>
</dbReference>
<dbReference type="GO" id="GO:0005634">
    <property type="term" value="C:nucleus"/>
    <property type="evidence" value="ECO:0000318"/>
    <property type="project" value="GO_Central"/>
</dbReference>
<dbReference type="InterPro" id="IPR008271">
    <property type="entry name" value="Ser/Thr_kinase_AS"/>
</dbReference>
<protein>
    <recommendedName>
        <fullName evidence="1">Protein kinase domain-containing protein</fullName>
    </recommendedName>
</protein>
<dbReference type="GO" id="GO:0004672">
    <property type="term" value="F:protein kinase activity"/>
    <property type="evidence" value="ECO:0007669"/>
    <property type="project" value="InterPro"/>
</dbReference>
<dbReference type="PANTHER" id="PTHR44167:SF18">
    <property type="entry name" value="PROTEIN KINASE DOMAIN-CONTAINING PROTEIN"/>
    <property type="match status" value="1"/>
</dbReference>
<reference evidence="2 3" key="1">
    <citation type="journal article" date="2006" name="Nature">
        <title>Global trends of whole-genome duplications revealed by the ciliate Paramecium tetraurelia.</title>
        <authorList>
            <consortium name="Genoscope"/>
            <person name="Aury J.-M."/>
            <person name="Jaillon O."/>
            <person name="Duret L."/>
            <person name="Noel B."/>
            <person name="Jubin C."/>
            <person name="Porcel B.M."/>
            <person name="Segurens B."/>
            <person name="Daubin V."/>
            <person name="Anthouard V."/>
            <person name="Aiach N."/>
            <person name="Arnaiz O."/>
            <person name="Billaut A."/>
            <person name="Beisson J."/>
            <person name="Blanc I."/>
            <person name="Bouhouche K."/>
            <person name="Camara F."/>
            <person name="Duharcourt S."/>
            <person name="Guigo R."/>
            <person name="Gogendeau D."/>
            <person name="Katinka M."/>
            <person name="Keller A.-M."/>
            <person name="Kissmehl R."/>
            <person name="Klotz C."/>
            <person name="Koll F."/>
            <person name="Le Moue A."/>
            <person name="Lepere C."/>
            <person name="Malinsky S."/>
            <person name="Nowacki M."/>
            <person name="Nowak J.K."/>
            <person name="Plattner H."/>
            <person name="Poulain J."/>
            <person name="Ruiz F."/>
            <person name="Serrano V."/>
            <person name="Zagulski M."/>
            <person name="Dessen P."/>
            <person name="Betermier M."/>
            <person name="Weissenbach J."/>
            <person name="Scarpelli C."/>
            <person name="Schachter V."/>
            <person name="Sperling L."/>
            <person name="Meyer E."/>
            <person name="Cohen J."/>
            <person name="Wincker P."/>
        </authorList>
    </citation>
    <scope>NUCLEOTIDE SEQUENCE [LARGE SCALE GENOMIC DNA]</scope>
    <source>
        <strain evidence="2 3">Stock d4-2</strain>
    </source>
</reference>
<dbReference type="EMBL" id="CT868059">
    <property type="protein sequence ID" value="CAK68364.1"/>
    <property type="molecule type" value="Genomic_DNA"/>
</dbReference>
<proteinExistence type="predicted"/>
<dbReference type="RefSeq" id="XP_001435761.1">
    <property type="nucleotide sequence ID" value="XM_001435724.1"/>
</dbReference>
<dbReference type="Gene3D" id="1.10.510.10">
    <property type="entry name" value="Transferase(Phosphotransferase) domain 1"/>
    <property type="match status" value="1"/>
</dbReference>
<name>A0CC47_PARTE</name>
<organism evidence="2 3">
    <name type="scientific">Paramecium tetraurelia</name>
    <dbReference type="NCBI Taxonomy" id="5888"/>
    <lineage>
        <taxon>Eukaryota</taxon>
        <taxon>Sar</taxon>
        <taxon>Alveolata</taxon>
        <taxon>Ciliophora</taxon>
        <taxon>Intramacronucleata</taxon>
        <taxon>Oligohymenophorea</taxon>
        <taxon>Peniculida</taxon>
        <taxon>Parameciidae</taxon>
        <taxon>Paramecium</taxon>
    </lineage>
</organism>
<dbReference type="SMART" id="SM00220">
    <property type="entry name" value="S_TKc"/>
    <property type="match status" value="1"/>
</dbReference>
<dbReference type="AlphaFoldDB" id="A0CC47"/>
<dbReference type="InterPro" id="IPR000719">
    <property type="entry name" value="Prot_kinase_dom"/>
</dbReference>
<dbReference type="PROSITE" id="PS50011">
    <property type="entry name" value="PROTEIN_KINASE_DOM"/>
    <property type="match status" value="1"/>
</dbReference>
<feature type="domain" description="Protein kinase" evidence="1">
    <location>
        <begin position="85"/>
        <end position="341"/>
    </location>
</feature>
<evidence type="ECO:0000259" key="1">
    <source>
        <dbReference type="PROSITE" id="PS50011"/>
    </source>
</evidence>
<gene>
    <name evidence="2" type="ORF">GSPATT00037148001</name>
</gene>
<accession>A0CC47</accession>
<dbReference type="PROSITE" id="PS00108">
    <property type="entry name" value="PROTEIN_KINASE_ST"/>
    <property type="match status" value="1"/>
</dbReference>
<dbReference type="OrthoDB" id="296674at2759"/>